<dbReference type="InterPro" id="IPR037873">
    <property type="entry name" value="BamE-like"/>
</dbReference>
<dbReference type="eggNOG" id="COG2913">
    <property type="taxonomic scope" value="Bacteria"/>
</dbReference>
<organism evidence="4 5">
    <name type="scientific">Stutzerimonas stutzeri KOS6</name>
    <dbReference type="NCBI Taxonomy" id="1218352"/>
    <lineage>
        <taxon>Bacteria</taxon>
        <taxon>Pseudomonadati</taxon>
        <taxon>Pseudomonadota</taxon>
        <taxon>Gammaproteobacteria</taxon>
        <taxon>Pseudomonadales</taxon>
        <taxon>Pseudomonadaceae</taxon>
        <taxon>Stutzerimonas</taxon>
    </lineage>
</organism>
<name>A0A061JS78_STUST</name>
<evidence type="ECO:0000313" key="5">
    <source>
        <dbReference type="Proteomes" id="UP000026923"/>
    </source>
</evidence>
<evidence type="ECO:0000256" key="1">
    <source>
        <dbReference type="ARBA" id="ARBA00022729"/>
    </source>
</evidence>
<dbReference type="NCBIfam" id="NF008423">
    <property type="entry name" value="PRK11251.1"/>
    <property type="match status" value="1"/>
</dbReference>
<evidence type="ECO:0000259" key="3">
    <source>
        <dbReference type="Pfam" id="PF04355"/>
    </source>
</evidence>
<accession>A0A061JS78</accession>
<protein>
    <submittedName>
        <fullName evidence="4">Transcriptional regulator</fullName>
    </submittedName>
</protein>
<keyword evidence="1" id="KW-0732">Signal</keyword>
<dbReference type="OrthoDB" id="7003922at2"/>
<dbReference type="Pfam" id="PF04355">
    <property type="entry name" value="BamE"/>
    <property type="match status" value="1"/>
</dbReference>
<comment type="caution">
    <text evidence="4">The sequence shown here is derived from an EMBL/GenBank/DDBJ whole genome shotgun (WGS) entry which is preliminary data.</text>
</comment>
<dbReference type="HOGENOM" id="CLU_161369_0_0_6"/>
<dbReference type="EMBL" id="AMCZ02000013">
    <property type="protein sequence ID" value="EWC41034.1"/>
    <property type="molecule type" value="Genomic_DNA"/>
</dbReference>
<evidence type="ECO:0000313" key="4">
    <source>
        <dbReference type="EMBL" id="EWC41034.1"/>
    </source>
</evidence>
<proteinExistence type="predicted"/>
<keyword evidence="2" id="KW-0472">Membrane</keyword>
<dbReference type="AlphaFoldDB" id="A0A061JS78"/>
<dbReference type="Gene3D" id="3.30.1450.10">
    <property type="match status" value="1"/>
</dbReference>
<evidence type="ECO:0000256" key="2">
    <source>
        <dbReference type="ARBA" id="ARBA00023136"/>
    </source>
</evidence>
<sequence length="112" mass="12333">MYKRAIYAIVPAVLLIGCSGNVQNPVDRITFRDEPLVRDVETGMSQAQVLAIGGEPSNASARKSAPGLCHDYILNRDGKQQPYYVSFDASGRVDGQGFLTCTQLEENQRDLR</sequence>
<feature type="domain" description="Outer membrane protein assembly factor BamE" evidence="3">
    <location>
        <begin position="30"/>
        <end position="96"/>
    </location>
</feature>
<dbReference type="RefSeq" id="WP_003292530.1">
    <property type="nucleotide sequence ID" value="NZ_KK020677.1"/>
</dbReference>
<dbReference type="GO" id="GO:0019867">
    <property type="term" value="C:outer membrane"/>
    <property type="evidence" value="ECO:0007669"/>
    <property type="project" value="InterPro"/>
</dbReference>
<reference evidence="4 5" key="1">
    <citation type="journal article" date="2013" name="Genome Announc.">
        <title>Draft Genome of the Nitrogen-Fixing Bacterium Pseudomonas stutzeri Strain KOS6 Isolated from Industrial Hydrocarbon Sludge.</title>
        <authorList>
            <person name="Grigoryeva T.V."/>
            <person name="Laikov A.V."/>
            <person name="Naumova R.P."/>
            <person name="Manolov A.I."/>
            <person name="Larin A.K."/>
            <person name="Karpova I.Y."/>
            <person name="Semashko T.A."/>
            <person name="Alexeev D.G."/>
            <person name="Kostryukova E.S."/>
            <person name="Muller R."/>
            <person name="Govorun V.M."/>
        </authorList>
    </citation>
    <scope>NUCLEOTIDE SEQUENCE [LARGE SCALE GENOMIC DNA]</scope>
    <source>
        <strain evidence="4 5">KOS6</strain>
    </source>
</reference>
<dbReference type="PROSITE" id="PS51257">
    <property type="entry name" value="PROKAR_LIPOPROTEIN"/>
    <property type="match status" value="1"/>
</dbReference>
<gene>
    <name evidence="4" type="ORF">B597_011490</name>
</gene>
<dbReference type="Proteomes" id="UP000026923">
    <property type="component" value="Unassembled WGS sequence"/>
</dbReference>
<dbReference type="InterPro" id="IPR007450">
    <property type="entry name" value="BamE_dom"/>
</dbReference>